<keyword evidence="5" id="KW-0963">Cytoplasm</keyword>
<evidence type="ECO:0000256" key="6">
    <source>
        <dbReference type="ARBA" id="ARBA00022603"/>
    </source>
</evidence>
<evidence type="ECO:0000256" key="9">
    <source>
        <dbReference type="ARBA" id="ARBA00030757"/>
    </source>
</evidence>
<gene>
    <name evidence="12" type="ORF">ACD_49C00044G0025</name>
</gene>
<evidence type="ECO:0000256" key="4">
    <source>
        <dbReference type="ARBA" id="ARBA00013346"/>
    </source>
</evidence>
<keyword evidence="6" id="KW-0489">Methyltransferase</keyword>
<dbReference type="SUPFAM" id="SSF53335">
    <property type="entry name" value="S-adenosyl-L-methionine-dependent methyltransferases"/>
    <property type="match status" value="1"/>
</dbReference>
<keyword evidence="8" id="KW-0949">S-adenosyl-L-methionine</keyword>
<dbReference type="EMBL" id="AMFJ01021630">
    <property type="protein sequence ID" value="EKD66423.1"/>
    <property type="molecule type" value="Genomic_DNA"/>
</dbReference>
<name>K2BC98_9BACT</name>
<keyword evidence="7" id="KW-0808">Transferase</keyword>
<proteinExistence type="inferred from homology"/>
<dbReference type="GO" id="GO:0032259">
    <property type="term" value="P:methylation"/>
    <property type="evidence" value="ECO:0007669"/>
    <property type="project" value="UniProtKB-KW"/>
</dbReference>
<dbReference type="PANTHER" id="PTHR11579">
    <property type="entry name" value="PROTEIN-L-ISOASPARTATE O-METHYLTRANSFERASE"/>
    <property type="match status" value="1"/>
</dbReference>
<dbReference type="Pfam" id="PF01135">
    <property type="entry name" value="PCMT"/>
    <property type="match status" value="1"/>
</dbReference>
<dbReference type="PANTHER" id="PTHR11579:SF0">
    <property type="entry name" value="PROTEIN-L-ISOASPARTATE(D-ASPARTATE) O-METHYLTRANSFERASE"/>
    <property type="match status" value="1"/>
</dbReference>
<evidence type="ECO:0000256" key="1">
    <source>
        <dbReference type="ARBA" id="ARBA00004496"/>
    </source>
</evidence>
<protein>
    <recommendedName>
        <fullName evidence="4">Protein-L-isoaspartate O-methyltransferase</fullName>
        <ecNumber evidence="3">2.1.1.77</ecNumber>
    </recommendedName>
    <alternativeName>
        <fullName evidence="11">L-isoaspartyl protein carboxyl methyltransferase</fullName>
    </alternativeName>
    <alternativeName>
        <fullName evidence="9">Protein L-isoaspartyl methyltransferase</fullName>
    </alternativeName>
    <alternativeName>
        <fullName evidence="10">Protein-beta-aspartate methyltransferase</fullName>
    </alternativeName>
</protein>
<sequence>MQFFMDKNFISLINNLIEEGTLKTPDIIKAFEKIDRKDFMLDFEKDFVYQNIPLSIGHWQTISQPSTVAFMLELLEPRERDIILDIGSGSGWTTALLGFIVWEKWHVTGLEIIPELVKFWRQNLWKYKNLNANIIQAEEEILWLPENTFDKILVSASASTFPRELLNQLKPNWRLVIPIENSIFLYQKDKKWNVSSKEFPGFVFVPLI</sequence>
<dbReference type="EC" id="2.1.1.77" evidence="3"/>
<evidence type="ECO:0000256" key="7">
    <source>
        <dbReference type="ARBA" id="ARBA00022679"/>
    </source>
</evidence>
<comment type="caution">
    <text evidence="12">The sequence shown here is derived from an EMBL/GenBank/DDBJ whole genome shotgun (WGS) entry which is preliminary data.</text>
</comment>
<dbReference type="CDD" id="cd02440">
    <property type="entry name" value="AdoMet_MTases"/>
    <property type="match status" value="1"/>
</dbReference>
<dbReference type="InterPro" id="IPR029063">
    <property type="entry name" value="SAM-dependent_MTases_sf"/>
</dbReference>
<dbReference type="Gene3D" id="3.40.50.150">
    <property type="entry name" value="Vaccinia Virus protein VP39"/>
    <property type="match status" value="1"/>
</dbReference>
<comment type="similarity">
    <text evidence="2">Belongs to the methyltransferase superfamily. L-isoaspartyl/D-aspartyl protein methyltransferase family.</text>
</comment>
<evidence type="ECO:0000256" key="5">
    <source>
        <dbReference type="ARBA" id="ARBA00022490"/>
    </source>
</evidence>
<dbReference type="GO" id="GO:0005737">
    <property type="term" value="C:cytoplasm"/>
    <property type="evidence" value="ECO:0007669"/>
    <property type="project" value="UniProtKB-SubCell"/>
</dbReference>
<dbReference type="InterPro" id="IPR000682">
    <property type="entry name" value="PCMT"/>
</dbReference>
<evidence type="ECO:0000256" key="11">
    <source>
        <dbReference type="ARBA" id="ARBA00031350"/>
    </source>
</evidence>
<reference evidence="12" key="1">
    <citation type="journal article" date="2012" name="Science">
        <title>Fermentation, hydrogen, and sulfur metabolism in multiple uncultivated bacterial phyla.</title>
        <authorList>
            <person name="Wrighton K.C."/>
            <person name="Thomas B.C."/>
            <person name="Sharon I."/>
            <person name="Miller C.S."/>
            <person name="Castelle C.J."/>
            <person name="VerBerkmoes N.C."/>
            <person name="Wilkins M.J."/>
            <person name="Hettich R.L."/>
            <person name="Lipton M.S."/>
            <person name="Williams K.H."/>
            <person name="Long P.E."/>
            <person name="Banfield J.F."/>
        </authorList>
    </citation>
    <scope>NUCLEOTIDE SEQUENCE [LARGE SCALE GENOMIC DNA]</scope>
</reference>
<dbReference type="AlphaFoldDB" id="K2BC98"/>
<evidence type="ECO:0000256" key="2">
    <source>
        <dbReference type="ARBA" id="ARBA00005369"/>
    </source>
</evidence>
<evidence type="ECO:0000256" key="10">
    <source>
        <dbReference type="ARBA" id="ARBA00031323"/>
    </source>
</evidence>
<organism evidence="12">
    <name type="scientific">uncultured bacterium</name>
    <name type="common">gcode 4</name>
    <dbReference type="NCBI Taxonomy" id="1234023"/>
    <lineage>
        <taxon>Bacteria</taxon>
        <taxon>environmental samples</taxon>
    </lineage>
</organism>
<dbReference type="GO" id="GO:0004719">
    <property type="term" value="F:protein-L-isoaspartate (D-aspartate) O-methyltransferase activity"/>
    <property type="evidence" value="ECO:0007669"/>
    <property type="project" value="UniProtKB-EC"/>
</dbReference>
<evidence type="ECO:0000256" key="3">
    <source>
        <dbReference type="ARBA" id="ARBA00011890"/>
    </source>
</evidence>
<evidence type="ECO:0000256" key="8">
    <source>
        <dbReference type="ARBA" id="ARBA00022691"/>
    </source>
</evidence>
<evidence type="ECO:0000313" key="12">
    <source>
        <dbReference type="EMBL" id="EKD66423.1"/>
    </source>
</evidence>
<comment type="subcellular location">
    <subcellularLocation>
        <location evidence="1">Cytoplasm</location>
    </subcellularLocation>
</comment>
<accession>K2BC98</accession>